<dbReference type="Gene3D" id="3.30.530.20">
    <property type="match status" value="1"/>
</dbReference>
<proteinExistence type="predicted"/>
<evidence type="ECO:0000313" key="1">
    <source>
        <dbReference type="EMBL" id="GAA4941056.1"/>
    </source>
</evidence>
<comment type="caution">
    <text evidence="1">The sequence shown here is derived from an EMBL/GenBank/DDBJ whole genome shotgun (WGS) entry which is preliminary data.</text>
</comment>
<gene>
    <name evidence="1" type="ORF">GCM10023314_12490</name>
</gene>
<keyword evidence="2" id="KW-1185">Reference proteome</keyword>
<name>A0ABP9GF52_9FLAO</name>
<reference evidence="2" key="1">
    <citation type="journal article" date="2019" name="Int. J. Syst. Evol. Microbiol.">
        <title>The Global Catalogue of Microorganisms (GCM) 10K type strain sequencing project: providing services to taxonomists for standard genome sequencing and annotation.</title>
        <authorList>
            <consortium name="The Broad Institute Genomics Platform"/>
            <consortium name="The Broad Institute Genome Sequencing Center for Infectious Disease"/>
            <person name="Wu L."/>
            <person name="Ma J."/>
        </authorList>
    </citation>
    <scope>NUCLEOTIDE SEQUENCE [LARGE SCALE GENOMIC DNA]</scope>
    <source>
        <strain evidence="2">JCM 18285</strain>
    </source>
</reference>
<sequence>MEKQIGKTKDAGFQFGIRKTYPISSDDMWNFLFSEKGLNIWLGKLDRALELKKEFKTEKGVRGYVRVFKPNSHIRINWQKKNWTNISTVQLRVIGNIEKTTISFHQEKLVDPKQREEMKTYWNKIVNKISMEIEQEARSELKKRFQN</sequence>
<organism evidence="1 2">
    <name type="scientific">Algibacter agarivorans</name>
    <dbReference type="NCBI Taxonomy" id="1109741"/>
    <lineage>
        <taxon>Bacteria</taxon>
        <taxon>Pseudomonadati</taxon>
        <taxon>Bacteroidota</taxon>
        <taxon>Flavobacteriia</taxon>
        <taxon>Flavobacteriales</taxon>
        <taxon>Flavobacteriaceae</taxon>
        <taxon>Algibacter</taxon>
    </lineage>
</organism>
<dbReference type="RefSeq" id="WP_345190859.1">
    <property type="nucleotide sequence ID" value="NZ_BAABJJ010000013.1"/>
</dbReference>
<dbReference type="EMBL" id="BAABJJ010000013">
    <property type="protein sequence ID" value="GAA4941056.1"/>
    <property type="molecule type" value="Genomic_DNA"/>
</dbReference>
<evidence type="ECO:0000313" key="2">
    <source>
        <dbReference type="Proteomes" id="UP001501302"/>
    </source>
</evidence>
<protein>
    <recommendedName>
        <fullName evidence="3">Activator of Hsp90 ATPase homolog 1-like protein</fullName>
    </recommendedName>
</protein>
<accession>A0ABP9GF52</accession>
<dbReference type="InterPro" id="IPR023393">
    <property type="entry name" value="START-like_dom_sf"/>
</dbReference>
<evidence type="ECO:0008006" key="3">
    <source>
        <dbReference type="Google" id="ProtNLM"/>
    </source>
</evidence>
<dbReference type="Proteomes" id="UP001501302">
    <property type="component" value="Unassembled WGS sequence"/>
</dbReference>
<dbReference type="SUPFAM" id="SSF55961">
    <property type="entry name" value="Bet v1-like"/>
    <property type="match status" value="1"/>
</dbReference>